<dbReference type="GO" id="GO:0005829">
    <property type="term" value="C:cytosol"/>
    <property type="evidence" value="ECO:0007669"/>
    <property type="project" value="TreeGrafter"/>
</dbReference>
<evidence type="ECO:0000313" key="4">
    <source>
        <dbReference type="Proteomes" id="UP000253495"/>
    </source>
</evidence>
<feature type="chain" id="PRO_5038841846" evidence="1">
    <location>
        <begin position="32"/>
        <end position="257"/>
    </location>
</feature>
<evidence type="ECO:0000259" key="2">
    <source>
        <dbReference type="Pfam" id="PF02754"/>
    </source>
</evidence>
<proteinExistence type="predicted"/>
<dbReference type="InterPro" id="IPR004017">
    <property type="entry name" value="Cys_rich_dom"/>
</dbReference>
<organism evidence="3 4">
    <name type="scientific">Halopolyspora algeriensis</name>
    <dbReference type="NCBI Taxonomy" id="1500506"/>
    <lineage>
        <taxon>Bacteria</taxon>
        <taxon>Bacillati</taxon>
        <taxon>Actinomycetota</taxon>
        <taxon>Actinomycetes</taxon>
        <taxon>Actinomycetes incertae sedis</taxon>
        <taxon>Halopolyspora</taxon>
    </lineage>
</organism>
<dbReference type="EMBL" id="QPJC01000002">
    <property type="protein sequence ID" value="RCW45805.1"/>
    <property type="molecule type" value="Genomic_DNA"/>
</dbReference>
<keyword evidence="4" id="KW-1185">Reference proteome</keyword>
<comment type="caution">
    <text evidence="3">The sequence shown here is derived from an EMBL/GenBank/DDBJ whole genome shotgun (WGS) entry which is preliminary data.</text>
</comment>
<dbReference type="PANTHER" id="PTHR30296">
    <property type="entry name" value="UNCHARACTERIZED PROTEIN YKGE"/>
    <property type="match status" value="1"/>
</dbReference>
<reference evidence="3 4" key="1">
    <citation type="submission" date="2018-07" db="EMBL/GenBank/DDBJ databases">
        <title>Genomic Encyclopedia of Type Strains, Phase III (KMG-III): the genomes of soil and plant-associated and newly described type strains.</title>
        <authorList>
            <person name="Whitman W."/>
        </authorList>
    </citation>
    <scope>NUCLEOTIDE SEQUENCE [LARGE SCALE GENOMIC DNA]</scope>
    <source>
        <strain evidence="3 4">CECT 8575</strain>
    </source>
</reference>
<evidence type="ECO:0000313" key="3">
    <source>
        <dbReference type="EMBL" id="RCW45805.1"/>
    </source>
</evidence>
<protein>
    <submittedName>
        <fullName evidence="3">L-lactate dehydrogenase complex protein LldE</fullName>
    </submittedName>
</protein>
<feature type="domain" description="Cysteine-rich" evidence="2">
    <location>
        <begin position="13"/>
        <end position="93"/>
    </location>
</feature>
<feature type="domain" description="Cysteine-rich" evidence="2">
    <location>
        <begin position="138"/>
        <end position="222"/>
    </location>
</feature>
<dbReference type="Pfam" id="PF02754">
    <property type="entry name" value="CCG"/>
    <property type="match status" value="2"/>
</dbReference>
<dbReference type="OrthoDB" id="9770306at2"/>
<keyword evidence="1" id="KW-0732">Signal</keyword>
<evidence type="ECO:0000256" key="1">
    <source>
        <dbReference type="SAM" id="SignalP"/>
    </source>
</evidence>
<accession>A0A368VV85</accession>
<dbReference type="RefSeq" id="WP_114451683.1">
    <property type="nucleotide sequence ID" value="NZ_QPJC01000002.1"/>
</dbReference>
<gene>
    <name evidence="3" type="ORF">DFQ14_102106</name>
</gene>
<name>A0A368VV85_9ACTN</name>
<sequence>MTQSETHAGPARIALFTSCAADLAAAGPALAALDVLHAAGVAATCPQAQSCCGQVAVNSGYPEQAARLARHWIETFEPYDMIIGLSGSCTASIHHQFPRILSGQWLRRAEKLAERTVEFTQFLQRHGRDMDLSLQGSITWHDSCHMLRTLGERAAPRAVLQRVRGLQLVEAAESETCCGFGGTFAVKFPELSCAMADRKLTDAMRLPVTHVASADATCLLQLGGRAAATGSAVRTVHVAELLAAALPDGVSTVEEIA</sequence>
<dbReference type="GO" id="GO:0016491">
    <property type="term" value="F:oxidoreductase activity"/>
    <property type="evidence" value="ECO:0007669"/>
    <property type="project" value="UniProtKB-ARBA"/>
</dbReference>
<dbReference type="Proteomes" id="UP000253495">
    <property type="component" value="Unassembled WGS sequence"/>
</dbReference>
<feature type="signal peptide" evidence="1">
    <location>
        <begin position="1"/>
        <end position="31"/>
    </location>
</feature>
<dbReference type="AlphaFoldDB" id="A0A368VV85"/>
<dbReference type="PANTHER" id="PTHR30296:SF0">
    <property type="entry name" value="LACTATE UTILIZATION PROTEIN A"/>
    <property type="match status" value="1"/>
</dbReference>